<sequence length="330" mass="33968">MAASVTVSEVRLTHDGADPITAASFEVAARELPGPADGEITVGVGYASLDPSQRIRMRSEGAGFVPPAGVVGTVTATRSDRFAVGDTVLAPGAWASAVTVPAADAEPYDVPDGVPLRHAVGLLGLTGLTAYFGVTRVLRPRPGEKVVVTGAFGGVGQAAAQLVAASGAEVLGVVGGPDKVAGLARLGVRAVDHRSPQWRAEVDRWAPDGVHAVFDNVWGEVSARLVERLRPLGRVALCGQMSGIADAVVPPLPLDNWFRLVTRSLTVQGFRAADFAADNAQARKALAEMIAAGTLDQEIQQAPGLAAAGAAFADLLRGRTVGKLVVEVRA</sequence>
<dbReference type="STRING" id="380248.SAMN05216251_12063"/>
<evidence type="ECO:0000259" key="2">
    <source>
        <dbReference type="SMART" id="SM00829"/>
    </source>
</evidence>
<dbReference type="CDD" id="cd05288">
    <property type="entry name" value="PGDH"/>
    <property type="match status" value="1"/>
</dbReference>
<dbReference type="InterPro" id="IPR013149">
    <property type="entry name" value="ADH-like_C"/>
</dbReference>
<feature type="domain" description="Enoyl reductase (ER)" evidence="2">
    <location>
        <begin position="22"/>
        <end position="326"/>
    </location>
</feature>
<dbReference type="SUPFAM" id="SSF50129">
    <property type="entry name" value="GroES-like"/>
    <property type="match status" value="1"/>
</dbReference>
<dbReference type="EMBL" id="FONG01000020">
    <property type="protein sequence ID" value="SFF58850.1"/>
    <property type="molecule type" value="Genomic_DNA"/>
</dbReference>
<gene>
    <name evidence="3" type="ORF">SAMN05216251_12063</name>
</gene>
<dbReference type="PANTHER" id="PTHR43205">
    <property type="entry name" value="PROSTAGLANDIN REDUCTASE"/>
    <property type="match status" value="1"/>
</dbReference>
<reference evidence="3 4" key="1">
    <citation type="submission" date="2016-10" db="EMBL/GenBank/DDBJ databases">
        <authorList>
            <person name="de Groot N.N."/>
        </authorList>
    </citation>
    <scope>NUCLEOTIDE SEQUENCE [LARGE SCALE GENOMIC DNA]</scope>
    <source>
        <strain evidence="3 4">CGMCC 4.3510</strain>
    </source>
</reference>
<dbReference type="Gene3D" id="3.90.180.10">
    <property type="entry name" value="Medium-chain alcohol dehydrogenases, catalytic domain"/>
    <property type="match status" value="1"/>
</dbReference>
<protein>
    <recommendedName>
        <fullName evidence="2">Enoyl reductase (ER) domain-containing protein</fullName>
    </recommendedName>
</protein>
<dbReference type="RefSeq" id="WP_177246646.1">
    <property type="nucleotide sequence ID" value="NZ_FONG01000020.1"/>
</dbReference>
<dbReference type="InterPro" id="IPR036291">
    <property type="entry name" value="NAD(P)-bd_dom_sf"/>
</dbReference>
<dbReference type="PANTHER" id="PTHR43205:SF7">
    <property type="entry name" value="PROSTAGLANDIN REDUCTASE 1"/>
    <property type="match status" value="1"/>
</dbReference>
<proteinExistence type="predicted"/>
<evidence type="ECO:0000313" key="4">
    <source>
        <dbReference type="Proteomes" id="UP000199323"/>
    </source>
</evidence>
<dbReference type="Gene3D" id="3.40.50.720">
    <property type="entry name" value="NAD(P)-binding Rossmann-like Domain"/>
    <property type="match status" value="1"/>
</dbReference>
<dbReference type="SMART" id="SM00829">
    <property type="entry name" value="PKS_ER"/>
    <property type="match status" value="1"/>
</dbReference>
<dbReference type="Pfam" id="PF00107">
    <property type="entry name" value="ADH_zinc_N"/>
    <property type="match status" value="1"/>
</dbReference>
<dbReference type="Pfam" id="PF16884">
    <property type="entry name" value="ADH_N_2"/>
    <property type="match status" value="1"/>
</dbReference>
<dbReference type="InterPro" id="IPR045010">
    <property type="entry name" value="MDR_fam"/>
</dbReference>
<dbReference type="Proteomes" id="UP000199323">
    <property type="component" value="Unassembled WGS sequence"/>
</dbReference>
<dbReference type="SUPFAM" id="SSF51735">
    <property type="entry name" value="NAD(P)-binding Rossmann-fold domains"/>
    <property type="match status" value="1"/>
</dbReference>
<organism evidence="3 4">
    <name type="scientific">Actinacidiphila alni</name>
    <dbReference type="NCBI Taxonomy" id="380248"/>
    <lineage>
        <taxon>Bacteria</taxon>
        <taxon>Bacillati</taxon>
        <taxon>Actinomycetota</taxon>
        <taxon>Actinomycetes</taxon>
        <taxon>Kitasatosporales</taxon>
        <taxon>Streptomycetaceae</taxon>
        <taxon>Actinacidiphila</taxon>
    </lineage>
</organism>
<dbReference type="GO" id="GO:0016628">
    <property type="term" value="F:oxidoreductase activity, acting on the CH-CH group of donors, NAD or NADP as acceptor"/>
    <property type="evidence" value="ECO:0007669"/>
    <property type="project" value="InterPro"/>
</dbReference>
<dbReference type="InterPro" id="IPR011032">
    <property type="entry name" value="GroES-like_sf"/>
</dbReference>
<dbReference type="InterPro" id="IPR041694">
    <property type="entry name" value="ADH_N_2"/>
</dbReference>
<name>A0A1I2JY89_9ACTN</name>
<dbReference type="AlphaFoldDB" id="A0A1I2JY89"/>
<keyword evidence="4" id="KW-1185">Reference proteome</keyword>
<accession>A0A1I2JY89</accession>
<evidence type="ECO:0000313" key="3">
    <source>
        <dbReference type="EMBL" id="SFF58850.1"/>
    </source>
</evidence>
<dbReference type="InterPro" id="IPR020843">
    <property type="entry name" value="ER"/>
</dbReference>
<keyword evidence="1" id="KW-0560">Oxidoreductase</keyword>
<evidence type="ECO:0000256" key="1">
    <source>
        <dbReference type="ARBA" id="ARBA00023002"/>
    </source>
</evidence>